<reference evidence="4 5" key="1">
    <citation type="submission" date="2020-08" db="EMBL/GenBank/DDBJ databases">
        <title>Genomic Encyclopedia of Type Strains, Phase IV (KMG-IV): sequencing the most valuable type-strain genomes for metagenomic binning, comparative biology and taxonomic classification.</title>
        <authorList>
            <person name="Goeker M."/>
        </authorList>
    </citation>
    <scope>NUCLEOTIDE SEQUENCE [LARGE SCALE GENOMIC DNA]</scope>
    <source>
        <strain evidence="4 5">DSM 103526</strain>
    </source>
</reference>
<dbReference type="Pfam" id="PF01464">
    <property type="entry name" value="SLT"/>
    <property type="match status" value="1"/>
</dbReference>
<feature type="domain" description="Transglycosylase SLT" evidence="3">
    <location>
        <begin position="143"/>
        <end position="256"/>
    </location>
</feature>
<evidence type="ECO:0000256" key="2">
    <source>
        <dbReference type="SAM" id="Phobius"/>
    </source>
</evidence>
<dbReference type="RefSeq" id="WP_184311265.1">
    <property type="nucleotide sequence ID" value="NZ_JACHEN010000017.1"/>
</dbReference>
<dbReference type="PANTHER" id="PTHR37423:SF2">
    <property type="entry name" value="MEMBRANE-BOUND LYTIC MUREIN TRANSGLYCOSYLASE C"/>
    <property type="match status" value="1"/>
</dbReference>
<feature type="transmembrane region" description="Helical" evidence="2">
    <location>
        <begin position="6"/>
        <end position="26"/>
    </location>
</feature>
<evidence type="ECO:0000259" key="3">
    <source>
        <dbReference type="Pfam" id="PF01464"/>
    </source>
</evidence>
<keyword evidence="5" id="KW-1185">Reference proteome</keyword>
<dbReference type="PANTHER" id="PTHR37423">
    <property type="entry name" value="SOLUBLE LYTIC MUREIN TRANSGLYCOSYLASE-RELATED"/>
    <property type="match status" value="1"/>
</dbReference>
<gene>
    <name evidence="4" type="ORF">HNQ80_002843</name>
</gene>
<comment type="caution">
    <text evidence="4">The sequence shown here is derived from an EMBL/GenBank/DDBJ whole genome shotgun (WGS) entry which is preliminary data.</text>
</comment>
<sequence>MTKWKPYIAFAILLALMDMAFAFWMMRNYGEDIRIYLKKRQHPPIVSVKVNTQEKSEPQKVKNREDRKRDMKKPVEINDKVKVESGKSQISFKEIIAGIREKLQTIFQTKENRALAEEKKKRDQLAAEIKKRTNLSDGAIAQILQYEQRTGMPVKIVLAVMEQESSFNKDAVGTSEDRGLMQIIPETEAWLCKKYGAQFGITYDPKRIFDEDYNIALGTIYLWHLYKAYPQDYHRIFTEYNRGYYKAENYYKEKGHYITTYSKKVMEKMKKYEELELYQKE</sequence>
<keyword evidence="2" id="KW-0472">Membrane</keyword>
<accession>A0A841L2X4</accession>
<keyword evidence="2" id="KW-0812">Transmembrane</keyword>
<dbReference type="Gene3D" id="1.10.530.10">
    <property type="match status" value="1"/>
</dbReference>
<protein>
    <recommendedName>
        <fullName evidence="3">Transglycosylase SLT domain-containing protein</fullName>
    </recommendedName>
</protein>
<keyword evidence="2" id="KW-1133">Transmembrane helix</keyword>
<dbReference type="InterPro" id="IPR023346">
    <property type="entry name" value="Lysozyme-like_dom_sf"/>
</dbReference>
<organism evidence="4 5">
    <name type="scientific">Anaerosolibacter carboniphilus</name>
    <dbReference type="NCBI Taxonomy" id="1417629"/>
    <lineage>
        <taxon>Bacteria</taxon>
        <taxon>Bacillati</taxon>
        <taxon>Bacillota</taxon>
        <taxon>Clostridia</taxon>
        <taxon>Peptostreptococcales</taxon>
        <taxon>Thermotaleaceae</taxon>
        <taxon>Anaerosolibacter</taxon>
    </lineage>
</organism>
<dbReference type="SUPFAM" id="SSF53955">
    <property type="entry name" value="Lysozyme-like"/>
    <property type="match status" value="1"/>
</dbReference>
<evidence type="ECO:0000313" key="5">
    <source>
        <dbReference type="Proteomes" id="UP000579281"/>
    </source>
</evidence>
<name>A0A841L2X4_9FIRM</name>
<proteinExistence type="predicted"/>
<dbReference type="InterPro" id="IPR008258">
    <property type="entry name" value="Transglycosylase_SLT_dom_1"/>
</dbReference>
<evidence type="ECO:0000313" key="4">
    <source>
        <dbReference type="EMBL" id="MBB6216739.1"/>
    </source>
</evidence>
<dbReference type="Proteomes" id="UP000579281">
    <property type="component" value="Unassembled WGS sequence"/>
</dbReference>
<dbReference type="AlphaFoldDB" id="A0A841L2X4"/>
<dbReference type="EMBL" id="JACHEN010000017">
    <property type="protein sequence ID" value="MBB6216739.1"/>
    <property type="molecule type" value="Genomic_DNA"/>
</dbReference>
<feature type="region of interest" description="Disordered" evidence="1">
    <location>
        <begin position="49"/>
        <end position="76"/>
    </location>
</feature>
<evidence type="ECO:0000256" key="1">
    <source>
        <dbReference type="SAM" id="MobiDB-lite"/>
    </source>
</evidence>
<feature type="compositionally biased region" description="Basic and acidic residues" evidence="1">
    <location>
        <begin position="52"/>
        <end position="76"/>
    </location>
</feature>